<keyword evidence="4" id="KW-1185">Reference proteome</keyword>
<feature type="domain" description="SKI-interacting protein SKIP SNW" evidence="2">
    <location>
        <begin position="38"/>
        <end position="93"/>
    </location>
</feature>
<reference evidence="4" key="1">
    <citation type="submission" date="2013-10" db="EMBL/GenBank/DDBJ databases">
        <title>Genome sequencing of Onchocerca volvulus.</title>
        <authorList>
            <person name="Cotton J."/>
            <person name="Tsai J."/>
            <person name="Stanley E."/>
            <person name="Tracey A."/>
            <person name="Holroyd N."/>
            <person name="Lustigman S."/>
            <person name="Berriman M."/>
        </authorList>
    </citation>
    <scope>NUCLEOTIDE SEQUENCE</scope>
</reference>
<dbReference type="InterPro" id="IPR017862">
    <property type="entry name" value="SKI-int_prot_SKIP"/>
</dbReference>
<dbReference type="GO" id="GO:0000398">
    <property type="term" value="P:mRNA splicing, via spliceosome"/>
    <property type="evidence" value="ECO:0007669"/>
    <property type="project" value="InterPro"/>
</dbReference>
<evidence type="ECO:0000256" key="1">
    <source>
        <dbReference type="ARBA" id="ARBA00010197"/>
    </source>
</evidence>
<evidence type="ECO:0000313" key="3">
    <source>
        <dbReference type="EnsemblMetazoa" id="OVOC509.1"/>
    </source>
</evidence>
<protein>
    <submittedName>
        <fullName evidence="3">SKIP_SNW domain-containing protein</fullName>
    </submittedName>
</protein>
<proteinExistence type="inferred from homology"/>
<reference evidence="3" key="2">
    <citation type="submission" date="2022-06" db="UniProtKB">
        <authorList>
            <consortium name="EnsemblMetazoa"/>
        </authorList>
    </citation>
    <scope>IDENTIFICATION</scope>
</reference>
<evidence type="ECO:0000313" key="4">
    <source>
        <dbReference type="Proteomes" id="UP000024404"/>
    </source>
</evidence>
<dbReference type="PANTHER" id="PTHR12096">
    <property type="entry name" value="NUCLEAR PROTEIN SKIP-RELATED"/>
    <property type="match status" value="1"/>
</dbReference>
<dbReference type="Pfam" id="PF02731">
    <property type="entry name" value="SKIP_SNW"/>
    <property type="match status" value="1"/>
</dbReference>
<evidence type="ECO:0000259" key="2">
    <source>
        <dbReference type="Pfam" id="PF02731"/>
    </source>
</evidence>
<dbReference type="EMBL" id="CMVM020000020">
    <property type="status" value="NOT_ANNOTATED_CDS"/>
    <property type="molecule type" value="Genomic_DNA"/>
</dbReference>
<dbReference type="AlphaFoldDB" id="A0A8R1XY53"/>
<dbReference type="GO" id="GO:0005681">
    <property type="term" value="C:spliceosomal complex"/>
    <property type="evidence" value="ECO:0007669"/>
    <property type="project" value="InterPro"/>
</dbReference>
<comment type="similarity">
    <text evidence="1">Belongs to the SNW family.</text>
</comment>
<dbReference type="InterPro" id="IPR004015">
    <property type="entry name" value="SKI-int_prot_SKIP_SNW-dom"/>
</dbReference>
<organism evidence="3 4">
    <name type="scientific">Onchocerca volvulus</name>
    <dbReference type="NCBI Taxonomy" id="6282"/>
    <lineage>
        <taxon>Eukaryota</taxon>
        <taxon>Metazoa</taxon>
        <taxon>Ecdysozoa</taxon>
        <taxon>Nematoda</taxon>
        <taxon>Chromadorea</taxon>
        <taxon>Rhabditida</taxon>
        <taxon>Spirurina</taxon>
        <taxon>Spiruromorpha</taxon>
        <taxon>Filarioidea</taxon>
        <taxon>Onchocercidae</taxon>
        <taxon>Onchocerca</taxon>
    </lineage>
</organism>
<dbReference type="Proteomes" id="UP000024404">
    <property type="component" value="Unassembled WGS sequence"/>
</dbReference>
<name>A0A8R1XY53_ONCVO</name>
<accession>A0A8R1XY53</accession>
<sequence length="218" mass="24978">MLSTGSYLSKKVLFNDEVASIVETSDEWIGNYINYIKFINEKFAKLAESLYLADHIACEAVKTRAQMERRDAQNKKVGKEKKMRAVASKVRQEHIVLKVHENDSISQEARERDQIRRGRLSEHRHRFKKGWERDISEKIVFGLPDVRTRYHETQFDQSKGLGSGDIAEKTYSAYNKPCIISTNRFVPDKGFSAAESGAVRNVGPADFEKEEEDIFSIG</sequence>
<dbReference type="EnsemblMetazoa" id="OVOC509.1">
    <property type="protein sequence ID" value="OVOC509.1"/>
    <property type="gene ID" value="WBGene00237318"/>
</dbReference>